<dbReference type="InterPro" id="IPR019184">
    <property type="entry name" value="Uncharacterised_TM-17"/>
</dbReference>
<evidence type="ECO:0008006" key="9">
    <source>
        <dbReference type="Google" id="ProtNLM"/>
    </source>
</evidence>
<comment type="subcellular location">
    <subcellularLocation>
        <location evidence="1">Membrane</location>
        <topology evidence="1">Multi-pass membrane protein</topology>
    </subcellularLocation>
</comment>
<feature type="region of interest" description="Disordered" evidence="5">
    <location>
        <begin position="163"/>
        <end position="194"/>
    </location>
</feature>
<protein>
    <recommendedName>
        <fullName evidence="9">Transmembrane protein 17B</fullName>
    </recommendedName>
</protein>
<evidence type="ECO:0000256" key="1">
    <source>
        <dbReference type="ARBA" id="ARBA00004141"/>
    </source>
</evidence>
<dbReference type="HOGENOM" id="CLU_1497827_0_0_1"/>
<dbReference type="AlphaFoldDB" id="B3MZ41"/>
<proteinExistence type="predicted"/>
<feature type="transmembrane region" description="Helical" evidence="6">
    <location>
        <begin position="115"/>
        <end position="134"/>
    </location>
</feature>
<gene>
    <name evidence="7" type="primary">Dana\GF21905</name>
    <name evidence="7" type="synonym">dana_GLEANR_5908</name>
    <name evidence="7" type="ORF">GF21905</name>
</gene>
<dbReference type="OrthoDB" id="311720at2759"/>
<feature type="transmembrane region" description="Helical" evidence="6">
    <location>
        <begin position="80"/>
        <end position="103"/>
    </location>
</feature>
<reference evidence="7 8" key="1">
    <citation type="journal article" date="2007" name="Nature">
        <title>Evolution of genes and genomes on the Drosophila phylogeny.</title>
        <authorList>
            <consortium name="Drosophila 12 Genomes Consortium"/>
            <person name="Clark A.G."/>
            <person name="Eisen M.B."/>
            <person name="Smith D.R."/>
            <person name="Bergman C.M."/>
            <person name="Oliver B."/>
            <person name="Markow T.A."/>
            <person name="Kaufman T.C."/>
            <person name="Kellis M."/>
            <person name="Gelbart W."/>
            <person name="Iyer V.N."/>
            <person name="Pollard D.A."/>
            <person name="Sackton T.B."/>
            <person name="Larracuente A.M."/>
            <person name="Singh N.D."/>
            <person name="Abad J.P."/>
            <person name="Abt D.N."/>
            <person name="Adryan B."/>
            <person name="Aguade M."/>
            <person name="Akashi H."/>
            <person name="Anderson W.W."/>
            <person name="Aquadro C.F."/>
            <person name="Ardell D.H."/>
            <person name="Arguello R."/>
            <person name="Artieri C.G."/>
            <person name="Barbash D.A."/>
            <person name="Barker D."/>
            <person name="Barsanti P."/>
            <person name="Batterham P."/>
            <person name="Batzoglou S."/>
            <person name="Begun D."/>
            <person name="Bhutkar A."/>
            <person name="Blanco E."/>
            <person name="Bosak S.A."/>
            <person name="Bradley R.K."/>
            <person name="Brand A.D."/>
            <person name="Brent M.R."/>
            <person name="Brooks A.N."/>
            <person name="Brown R.H."/>
            <person name="Butlin R.K."/>
            <person name="Caggese C."/>
            <person name="Calvi B.R."/>
            <person name="Bernardo de Carvalho A."/>
            <person name="Caspi A."/>
            <person name="Castrezana S."/>
            <person name="Celniker S.E."/>
            <person name="Chang J.L."/>
            <person name="Chapple C."/>
            <person name="Chatterji S."/>
            <person name="Chinwalla A."/>
            <person name="Civetta A."/>
            <person name="Clifton S.W."/>
            <person name="Comeron J.M."/>
            <person name="Costello J.C."/>
            <person name="Coyne J.A."/>
            <person name="Daub J."/>
            <person name="David R.G."/>
            <person name="Delcher A.L."/>
            <person name="Delehaunty K."/>
            <person name="Do C.B."/>
            <person name="Ebling H."/>
            <person name="Edwards K."/>
            <person name="Eickbush T."/>
            <person name="Evans J.D."/>
            <person name="Filipski A."/>
            <person name="Findeiss S."/>
            <person name="Freyhult E."/>
            <person name="Fulton L."/>
            <person name="Fulton R."/>
            <person name="Garcia A.C."/>
            <person name="Gardiner A."/>
            <person name="Garfield D.A."/>
            <person name="Garvin B.E."/>
            <person name="Gibson G."/>
            <person name="Gilbert D."/>
            <person name="Gnerre S."/>
            <person name="Godfrey J."/>
            <person name="Good R."/>
            <person name="Gotea V."/>
            <person name="Gravely B."/>
            <person name="Greenberg A.J."/>
            <person name="Griffiths-Jones S."/>
            <person name="Gross S."/>
            <person name="Guigo R."/>
            <person name="Gustafson E.A."/>
            <person name="Haerty W."/>
            <person name="Hahn M.W."/>
            <person name="Halligan D.L."/>
            <person name="Halpern A.L."/>
            <person name="Halter G.M."/>
            <person name="Han M.V."/>
            <person name="Heger A."/>
            <person name="Hillier L."/>
            <person name="Hinrichs A.S."/>
            <person name="Holmes I."/>
            <person name="Hoskins R.A."/>
            <person name="Hubisz M.J."/>
            <person name="Hultmark D."/>
            <person name="Huntley M.A."/>
            <person name="Jaffe D.B."/>
            <person name="Jagadeeshan S."/>
            <person name="Jeck W.R."/>
            <person name="Johnson J."/>
            <person name="Jones C.D."/>
            <person name="Jordan W.C."/>
            <person name="Karpen G.H."/>
            <person name="Kataoka E."/>
            <person name="Keightley P.D."/>
            <person name="Kheradpour P."/>
            <person name="Kirkness E.F."/>
            <person name="Koerich L.B."/>
            <person name="Kristiansen K."/>
            <person name="Kudrna D."/>
            <person name="Kulathinal R.J."/>
            <person name="Kumar S."/>
            <person name="Kwok R."/>
            <person name="Lander E."/>
            <person name="Langley C.H."/>
            <person name="Lapoint R."/>
            <person name="Lazzaro B.P."/>
            <person name="Lee S.J."/>
            <person name="Levesque L."/>
            <person name="Li R."/>
            <person name="Lin C.F."/>
            <person name="Lin M.F."/>
            <person name="Lindblad-Toh K."/>
            <person name="Llopart A."/>
            <person name="Long M."/>
            <person name="Low L."/>
            <person name="Lozovsky E."/>
            <person name="Lu J."/>
            <person name="Luo M."/>
            <person name="Machado C.A."/>
            <person name="Makalowski W."/>
            <person name="Marzo M."/>
            <person name="Matsuda M."/>
            <person name="Matzkin L."/>
            <person name="McAllister B."/>
            <person name="McBride C.S."/>
            <person name="McKernan B."/>
            <person name="McKernan K."/>
            <person name="Mendez-Lago M."/>
            <person name="Minx P."/>
            <person name="Mollenhauer M.U."/>
            <person name="Montooth K."/>
            <person name="Mount S.M."/>
            <person name="Mu X."/>
            <person name="Myers E."/>
            <person name="Negre B."/>
            <person name="Newfeld S."/>
            <person name="Nielsen R."/>
            <person name="Noor M.A."/>
            <person name="O'Grady P."/>
            <person name="Pachter L."/>
            <person name="Papaceit M."/>
            <person name="Parisi M.J."/>
            <person name="Parisi M."/>
            <person name="Parts L."/>
            <person name="Pedersen J.S."/>
            <person name="Pesole G."/>
            <person name="Phillippy A.M."/>
            <person name="Ponting C.P."/>
            <person name="Pop M."/>
            <person name="Porcelli D."/>
            <person name="Powell J.R."/>
            <person name="Prohaska S."/>
            <person name="Pruitt K."/>
            <person name="Puig M."/>
            <person name="Quesneville H."/>
            <person name="Ram K.R."/>
            <person name="Rand D."/>
            <person name="Rasmussen M.D."/>
            <person name="Reed L.K."/>
            <person name="Reenan R."/>
            <person name="Reily A."/>
            <person name="Remington K.A."/>
            <person name="Rieger T.T."/>
            <person name="Ritchie M.G."/>
            <person name="Robin C."/>
            <person name="Rogers Y.H."/>
            <person name="Rohde C."/>
            <person name="Rozas J."/>
            <person name="Rubenfield M.J."/>
            <person name="Ruiz A."/>
            <person name="Russo S."/>
            <person name="Salzberg S.L."/>
            <person name="Sanchez-Gracia A."/>
            <person name="Saranga D.J."/>
            <person name="Sato H."/>
            <person name="Schaeffer S.W."/>
            <person name="Schatz M.C."/>
            <person name="Schlenke T."/>
            <person name="Schwartz R."/>
            <person name="Segarra C."/>
            <person name="Singh R.S."/>
            <person name="Sirot L."/>
            <person name="Sirota M."/>
            <person name="Sisneros N.B."/>
            <person name="Smith C.D."/>
            <person name="Smith T.F."/>
            <person name="Spieth J."/>
            <person name="Stage D.E."/>
            <person name="Stark A."/>
            <person name="Stephan W."/>
            <person name="Strausberg R.L."/>
            <person name="Strempel S."/>
            <person name="Sturgill D."/>
            <person name="Sutton G."/>
            <person name="Sutton G.G."/>
            <person name="Tao W."/>
            <person name="Teichmann S."/>
            <person name="Tobari Y.N."/>
            <person name="Tomimura Y."/>
            <person name="Tsolas J.M."/>
            <person name="Valente V.L."/>
            <person name="Venter E."/>
            <person name="Venter J.C."/>
            <person name="Vicario S."/>
            <person name="Vieira F.G."/>
            <person name="Vilella A.J."/>
            <person name="Villasante A."/>
            <person name="Walenz B."/>
            <person name="Wang J."/>
            <person name="Wasserman M."/>
            <person name="Watts T."/>
            <person name="Wilson D."/>
            <person name="Wilson R.K."/>
            <person name="Wing R.A."/>
            <person name="Wolfner M.F."/>
            <person name="Wong A."/>
            <person name="Wong G.K."/>
            <person name="Wu C.I."/>
            <person name="Wu G."/>
            <person name="Yamamoto D."/>
            <person name="Yang H.P."/>
            <person name="Yang S.P."/>
            <person name="Yorke J.A."/>
            <person name="Yoshida K."/>
            <person name="Zdobnov E."/>
            <person name="Zhang P."/>
            <person name="Zhang Y."/>
            <person name="Zimin A.V."/>
            <person name="Baldwin J."/>
            <person name="Abdouelleil A."/>
            <person name="Abdulkadir J."/>
            <person name="Abebe A."/>
            <person name="Abera B."/>
            <person name="Abreu J."/>
            <person name="Acer S.C."/>
            <person name="Aftuck L."/>
            <person name="Alexander A."/>
            <person name="An P."/>
            <person name="Anderson E."/>
            <person name="Anderson S."/>
            <person name="Arachi H."/>
            <person name="Azer M."/>
            <person name="Bachantsang P."/>
            <person name="Barry A."/>
            <person name="Bayul T."/>
            <person name="Berlin A."/>
            <person name="Bessette D."/>
            <person name="Bloom T."/>
            <person name="Blye J."/>
            <person name="Boguslavskiy L."/>
            <person name="Bonnet C."/>
            <person name="Boukhgalter B."/>
            <person name="Bourzgui I."/>
            <person name="Brown A."/>
            <person name="Cahill P."/>
            <person name="Channer S."/>
            <person name="Cheshatsang Y."/>
            <person name="Chuda L."/>
            <person name="Citroen M."/>
            <person name="Collymore A."/>
            <person name="Cooke P."/>
            <person name="Costello M."/>
            <person name="D'Aco K."/>
            <person name="Daza R."/>
            <person name="De Haan G."/>
            <person name="DeGray S."/>
            <person name="DeMaso C."/>
            <person name="Dhargay N."/>
            <person name="Dooley K."/>
            <person name="Dooley E."/>
            <person name="Doricent M."/>
            <person name="Dorje P."/>
            <person name="Dorjee K."/>
            <person name="Dupes A."/>
            <person name="Elong R."/>
            <person name="Falk J."/>
            <person name="Farina A."/>
            <person name="Faro S."/>
            <person name="Ferguson D."/>
            <person name="Fisher S."/>
            <person name="Foley C.D."/>
            <person name="Franke A."/>
            <person name="Friedrich D."/>
            <person name="Gadbois L."/>
            <person name="Gearin G."/>
            <person name="Gearin C.R."/>
            <person name="Giannoukos G."/>
            <person name="Goode T."/>
            <person name="Graham J."/>
            <person name="Grandbois E."/>
            <person name="Grewal S."/>
            <person name="Gyaltsen K."/>
            <person name="Hafez N."/>
            <person name="Hagos B."/>
            <person name="Hall J."/>
            <person name="Henson C."/>
            <person name="Hollinger A."/>
            <person name="Honan T."/>
            <person name="Huard M.D."/>
            <person name="Hughes L."/>
            <person name="Hurhula B."/>
            <person name="Husby M.E."/>
            <person name="Kamat A."/>
            <person name="Kanga B."/>
            <person name="Kashin S."/>
            <person name="Khazanovich D."/>
            <person name="Kisner P."/>
            <person name="Lance K."/>
            <person name="Lara M."/>
            <person name="Lee W."/>
            <person name="Lennon N."/>
            <person name="Letendre F."/>
            <person name="LeVine R."/>
            <person name="Lipovsky A."/>
            <person name="Liu X."/>
            <person name="Liu J."/>
            <person name="Liu S."/>
            <person name="Lokyitsang T."/>
            <person name="Lokyitsang Y."/>
            <person name="Lubonja R."/>
            <person name="Lui A."/>
            <person name="MacDonald P."/>
            <person name="Magnisalis V."/>
            <person name="Maru K."/>
            <person name="Matthews C."/>
            <person name="McCusker W."/>
            <person name="McDonough S."/>
            <person name="Mehta T."/>
            <person name="Meldrim J."/>
            <person name="Meneus L."/>
            <person name="Mihai O."/>
            <person name="Mihalev A."/>
            <person name="Mihova T."/>
            <person name="Mittelman R."/>
            <person name="Mlenga V."/>
            <person name="Montmayeur A."/>
            <person name="Mulrain L."/>
            <person name="Navidi A."/>
            <person name="Naylor J."/>
            <person name="Negash T."/>
            <person name="Nguyen T."/>
            <person name="Nguyen N."/>
            <person name="Nicol R."/>
            <person name="Norbu C."/>
            <person name="Norbu N."/>
            <person name="Novod N."/>
            <person name="O'Neill B."/>
            <person name="Osman S."/>
            <person name="Markiewicz E."/>
            <person name="Oyono O.L."/>
            <person name="Patti C."/>
            <person name="Phunkhang P."/>
            <person name="Pierre F."/>
            <person name="Priest M."/>
            <person name="Raghuraman S."/>
            <person name="Rege F."/>
            <person name="Reyes R."/>
            <person name="Rise C."/>
            <person name="Rogov P."/>
            <person name="Ross K."/>
            <person name="Ryan E."/>
            <person name="Settipalli S."/>
            <person name="Shea T."/>
            <person name="Sherpa N."/>
            <person name="Shi L."/>
            <person name="Shih D."/>
            <person name="Sparrow T."/>
            <person name="Spaulding J."/>
            <person name="Stalker J."/>
            <person name="Stange-Thomann N."/>
            <person name="Stavropoulos S."/>
            <person name="Stone C."/>
            <person name="Strader C."/>
            <person name="Tesfaye S."/>
            <person name="Thomson T."/>
            <person name="Thoulutsang Y."/>
            <person name="Thoulutsang D."/>
            <person name="Topham K."/>
            <person name="Topping I."/>
            <person name="Tsamla T."/>
            <person name="Vassiliev H."/>
            <person name="Vo A."/>
            <person name="Wangchuk T."/>
            <person name="Wangdi T."/>
            <person name="Weiand M."/>
            <person name="Wilkinson J."/>
            <person name="Wilson A."/>
            <person name="Yadav S."/>
            <person name="Young G."/>
            <person name="Yu Q."/>
            <person name="Zembek L."/>
            <person name="Zhong D."/>
            <person name="Zimmer A."/>
            <person name="Zwirko Z."/>
            <person name="Jaffe D.B."/>
            <person name="Alvarez P."/>
            <person name="Brockman W."/>
            <person name="Butler J."/>
            <person name="Chin C."/>
            <person name="Gnerre S."/>
            <person name="Grabherr M."/>
            <person name="Kleber M."/>
            <person name="Mauceli E."/>
            <person name="MacCallum I."/>
        </authorList>
    </citation>
    <scope>NUCLEOTIDE SEQUENCE [LARGE SCALE GENOMIC DNA]</scope>
    <source>
        <strain evidence="8">Tucson 14024-0371.13</strain>
    </source>
</reference>
<evidence type="ECO:0000256" key="4">
    <source>
        <dbReference type="ARBA" id="ARBA00023136"/>
    </source>
</evidence>
<dbReference type="OMA" id="PENASMW"/>
<evidence type="ECO:0000313" key="8">
    <source>
        <dbReference type="Proteomes" id="UP000007801"/>
    </source>
</evidence>
<evidence type="ECO:0000256" key="2">
    <source>
        <dbReference type="ARBA" id="ARBA00022692"/>
    </source>
</evidence>
<sequence length="194" mass="22091">MPYSVAPHRANLLLQMLLQANVYVSVVWAMSFLIHLLIRINHLWNWDGLTLLVAYLLAVSAEFMRLYAGYSVNLCSGATAMWLLLTVTPCILLPAMVFLRLAVAGRGLWLRIISNAVFALIALEVMVALVHFVFCKPFRSQKSNLPGVLVRLERKMNEEKELPLELPEEYLPEEQLSPSSSEQRRRARRSPESK</sequence>
<dbReference type="STRING" id="7217.B3MZ41"/>
<evidence type="ECO:0000256" key="6">
    <source>
        <dbReference type="SAM" id="Phobius"/>
    </source>
</evidence>
<organism evidence="7 8">
    <name type="scientific">Drosophila ananassae</name>
    <name type="common">Fruit fly</name>
    <dbReference type="NCBI Taxonomy" id="7217"/>
    <lineage>
        <taxon>Eukaryota</taxon>
        <taxon>Metazoa</taxon>
        <taxon>Ecdysozoa</taxon>
        <taxon>Arthropoda</taxon>
        <taxon>Hexapoda</taxon>
        <taxon>Insecta</taxon>
        <taxon>Pterygota</taxon>
        <taxon>Neoptera</taxon>
        <taxon>Endopterygota</taxon>
        <taxon>Diptera</taxon>
        <taxon>Brachycera</taxon>
        <taxon>Muscomorpha</taxon>
        <taxon>Ephydroidea</taxon>
        <taxon>Drosophilidae</taxon>
        <taxon>Drosophila</taxon>
        <taxon>Sophophora</taxon>
    </lineage>
</organism>
<keyword evidence="2 6" id="KW-0812">Transmembrane</keyword>
<dbReference type="Proteomes" id="UP000007801">
    <property type="component" value="Unassembled WGS sequence"/>
</dbReference>
<dbReference type="GeneID" id="6504575"/>
<dbReference type="Pfam" id="PF09799">
    <property type="entry name" value="Transmemb_17"/>
    <property type="match status" value="1"/>
</dbReference>
<evidence type="ECO:0000313" key="7">
    <source>
        <dbReference type="EMBL" id="EDV32885.1"/>
    </source>
</evidence>
<name>B3MZ41_DROAN</name>
<feature type="transmembrane region" description="Helical" evidence="6">
    <location>
        <begin position="12"/>
        <end position="37"/>
    </location>
</feature>
<dbReference type="GO" id="GO:0016020">
    <property type="term" value="C:membrane"/>
    <property type="evidence" value="ECO:0007669"/>
    <property type="project" value="UniProtKB-SubCell"/>
</dbReference>
<keyword evidence="3 6" id="KW-1133">Transmembrane helix</keyword>
<dbReference type="EMBL" id="CH902632">
    <property type="protein sequence ID" value="EDV32885.1"/>
    <property type="molecule type" value="Genomic_DNA"/>
</dbReference>
<dbReference type="PhylomeDB" id="B3MZ41"/>
<keyword evidence="8" id="KW-1185">Reference proteome</keyword>
<dbReference type="KEGG" id="dan:6504575"/>
<dbReference type="eggNOG" id="KOG4694">
    <property type="taxonomic scope" value="Eukaryota"/>
</dbReference>
<accession>B3MZ41</accession>
<keyword evidence="4 6" id="KW-0472">Membrane</keyword>
<evidence type="ECO:0000256" key="5">
    <source>
        <dbReference type="SAM" id="MobiDB-lite"/>
    </source>
</evidence>
<feature type="transmembrane region" description="Helical" evidence="6">
    <location>
        <begin position="49"/>
        <end position="68"/>
    </location>
</feature>
<evidence type="ECO:0000256" key="3">
    <source>
        <dbReference type="ARBA" id="ARBA00022989"/>
    </source>
</evidence>
<dbReference type="InParanoid" id="B3MZ41"/>